<evidence type="ECO:0000313" key="2">
    <source>
        <dbReference type="EMBL" id="MFJ5445872.1"/>
    </source>
</evidence>
<keyword evidence="3" id="KW-1185">Reference proteome</keyword>
<sequence>MHNTNNSNLLLMNKEKHMVTNPSQQKGSRIWLWLFIFVFVGAVLLYYIFGTPAAPDSLEQRNDRAAIEDCWKRHANSALSPTELKYVAEACEFMENEFVLKYRQNP</sequence>
<keyword evidence="1" id="KW-0472">Membrane</keyword>
<keyword evidence="1" id="KW-0812">Transmembrane</keyword>
<name>A0ABW8GLD1_9PROT</name>
<reference evidence="2 3" key="1">
    <citation type="submission" date="2024-11" db="EMBL/GenBank/DDBJ databases">
        <authorList>
            <person name="Kaparullina E.N."/>
            <person name="Delegan Y.A."/>
            <person name="Doronina N.V."/>
        </authorList>
    </citation>
    <scope>NUCLEOTIDE SEQUENCE [LARGE SCALE GENOMIC DNA]</scope>
    <source>
        <strain evidence="2 3">7sh_L</strain>
    </source>
</reference>
<feature type="transmembrane region" description="Helical" evidence="1">
    <location>
        <begin position="30"/>
        <end position="49"/>
    </location>
</feature>
<organism evidence="2 3">
    <name type="scientific">Methylobacillus methanolivorans</name>
    <dbReference type="NCBI Taxonomy" id="1848927"/>
    <lineage>
        <taxon>Bacteria</taxon>
        <taxon>Pseudomonadati</taxon>
        <taxon>Pseudomonadota</taxon>
        <taxon>Betaproteobacteria</taxon>
        <taxon>Nitrosomonadales</taxon>
        <taxon>Methylophilaceae</taxon>
        <taxon>Methylobacillus</taxon>
    </lineage>
</organism>
<dbReference type="RefSeq" id="WP_400880796.1">
    <property type="nucleotide sequence ID" value="NZ_JBIWXY010000001.1"/>
</dbReference>
<evidence type="ECO:0000256" key="1">
    <source>
        <dbReference type="SAM" id="Phobius"/>
    </source>
</evidence>
<comment type="caution">
    <text evidence="2">The sequence shown here is derived from an EMBL/GenBank/DDBJ whole genome shotgun (WGS) entry which is preliminary data.</text>
</comment>
<gene>
    <name evidence="2" type="ORF">ACIKP9_06485</name>
</gene>
<keyword evidence="1" id="KW-1133">Transmembrane helix</keyword>
<evidence type="ECO:0000313" key="3">
    <source>
        <dbReference type="Proteomes" id="UP001617669"/>
    </source>
</evidence>
<dbReference type="Proteomes" id="UP001617669">
    <property type="component" value="Unassembled WGS sequence"/>
</dbReference>
<dbReference type="EMBL" id="JBIWXY010000001">
    <property type="protein sequence ID" value="MFJ5445872.1"/>
    <property type="molecule type" value="Genomic_DNA"/>
</dbReference>
<accession>A0ABW8GLD1</accession>
<proteinExistence type="predicted"/>
<protein>
    <submittedName>
        <fullName evidence="2">Uncharacterized protein</fullName>
    </submittedName>
</protein>